<keyword evidence="7" id="KW-1185">Reference proteome</keyword>
<evidence type="ECO:0000256" key="5">
    <source>
        <dbReference type="SAM" id="Phobius"/>
    </source>
</evidence>
<dbReference type="InterPro" id="IPR000742">
    <property type="entry name" value="EGF"/>
</dbReference>
<feature type="transmembrane region" description="Helical" evidence="5">
    <location>
        <begin position="147"/>
        <end position="175"/>
    </location>
</feature>
<keyword evidence="5" id="KW-0472">Membrane</keyword>
<dbReference type="PANTHER" id="PTHR12916:SF4">
    <property type="entry name" value="UNINFLATABLE, ISOFORM C"/>
    <property type="match status" value="1"/>
</dbReference>
<sequence length="207" mass="22323">AADEFSTLSRQKRATCSSAVCYNGGTCNNFTDSPPCLCPLPYIAPYCRVAADYCFTLQPDKGITELPVCQNDGNCTLTYADPYFNCSCLPGFYGLRCEHAEPIPEATTLPSDGGTSPNFSTETKSTEVVSTGVANLTTSGWHERMGVVLLISVSVGVPIAVVIIAAMAAAIVFAARYRNRQKTSRSGDRTRYVWEEGCESDFNSHAI</sequence>
<feature type="disulfide bond" evidence="4">
    <location>
        <begin position="88"/>
        <end position="97"/>
    </location>
</feature>
<evidence type="ECO:0000313" key="8">
    <source>
        <dbReference type="WBParaSite" id="maker-uti_cns_0000546-snap-gene-1.21-mRNA-1"/>
    </source>
</evidence>
<evidence type="ECO:0000256" key="1">
    <source>
        <dbReference type="ARBA" id="ARBA00022536"/>
    </source>
</evidence>
<dbReference type="SUPFAM" id="SSF57196">
    <property type="entry name" value="EGF/Laminin"/>
    <property type="match status" value="2"/>
</dbReference>
<keyword evidence="1 4" id="KW-0245">EGF-like domain</keyword>
<dbReference type="AlphaFoldDB" id="A0A1I8G2J7"/>
<proteinExistence type="predicted"/>
<evidence type="ECO:0000256" key="2">
    <source>
        <dbReference type="ARBA" id="ARBA00022729"/>
    </source>
</evidence>
<dbReference type="WBParaSite" id="maker-uti_cns_0000546-snap-gene-1.21-mRNA-1">
    <property type="protein sequence ID" value="maker-uti_cns_0000546-snap-gene-1.21-mRNA-1"/>
    <property type="gene ID" value="maker-uti_cns_0000546-snap-gene-1.21"/>
</dbReference>
<feature type="domain" description="EGF-like" evidence="6">
    <location>
        <begin position="12"/>
        <end position="48"/>
    </location>
</feature>
<organism evidence="7 8">
    <name type="scientific">Macrostomum lignano</name>
    <dbReference type="NCBI Taxonomy" id="282301"/>
    <lineage>
        <taxon>Eukaryota</taxon>
        <taxon>Metazoa</taxon>
        <taxon>Spiralia</taxon>
        <taxon>Lophotrochozoa</taxon>
        <taxon>Platyhelminthes</taxon>
        <taxon>Rhabditophora</taxon>
        <taxon>Macrostomorpha</taxon>
        <taxon>Macrostomida</taxon>
        <taxon>Macrostomidae</taxon>
        <taxon>Macrostomum</taxon>
    </lineage>
</organism>
<comment type="caution">
    <text evidence="4">Lacks conserved residue(s) required for the propagation of feature annotation.</text>
</comment>
<keyword evidence="2" id="KW-0732">Signal</keyword>
<dbReference type="PROSITE" id="PS50026">
    <property type="entry name" value="EGF_3"/>
    <property type="match status" value="2"/>
</dbReference>
<dbReference type="Gene3D" id="2.10.25.10">
    <property type="entry name" value="Laminin"/>
    <property type="match status" value="2"/>
</dbReference>
<dbReference type="PROSITE" id="PS01186">
    <property type="entry name" value="EGF_2"/>
    <property type="match status" value="2"/>
</dbReference>
<feature type="disulfide bond" evidence="4">
    <location>
        <begin position="69"/>
        <end position="86"/>
    </location>
</feature>
<dbReference type="SMART" id="SM00181">
    <property type="entry name" value="EGF"/>
    <property type="match status" value="2"/>
</dbReference>
<dbReference type="Proteomes" id="UP000095280">
    <property type="component" value="Unplaced"/>
</dbReference>
<evidence type="ECO:0000259" key="6">
    <source>
        <dbReference type="PROSITE" id="PS50026"/>
    </source>
</evidence>
<keyword evidence="3" id="KW-0677">Repeat</keyword>
<evidence type="ECO:0000256" key="4">
    <source>
        <dbReference type="PROSITE-ProRule" id="PRU00076"/>
    </source>
</evidence>
<evidence type="ECO:0000313" key="7">
    <source>
        <dbReference type="Proteomes" id="UP000095280"/>
    </source>
</evidence>
<dbReference type="PANTHER" id="PTHR12916">
    <property type="entry name" value="CYTOCHROME C OXIDASE POLYPEPTIDE VIC-2"/>
    <property type="match status" value="1"/>
</dbReference>
<keyword evidence="5" id="KW-1133">Transmembrane helix</keyword>
<feature type="domain" description="EGF-like" evidence="6">
    <location>
        <begin position="60"/>
        <end position="98"/>
    </location>
</feature>
<dbReference type="PROSITE" id="PS00022">
    <property type="entry name" value="EGF_1"/>
    <property type="match status" value="1"/>
</dbReference>
<evidence type="ECO:0000256" key="3">
    <source>
        <dbReference type="ARBA" id="ARBA00022737"/>
    </source>
</evidence>
<feature type="disulfide bond" evidence="4">
    <location>
        <begin position="38"/>
        <end position="47"/>
    </location>
</feature>
<keyword evidence="5" id="KW-0812">Transmembrane</keyword>
<accession>A0A1I8G2J7</accession>
<protein>
    <submittedName>
        <fullName evidence="8">EGF-like domain-containing protein</fullName>
    </submittedName>
</protein>
<reference evidence="8" key="1">
    <citation type="submission" date="2016-11" db="UniProtKB">
        <authorList>
            <consortium name="WormBaseParasite"/>
        </authorList>
    </citation>
    <scope>IDENTIFICATION</scope>
</reference>
<dbReference type="CDD" id="cd00054">
    <property type="entry name" value="EGF_CA"/>
    <property type="match status" value="1"/>
</dbReference>
<name>A0A1I8G2J7_9PLAT</name>
<keyword evidence="4" id="KW-1015">Disulfide bond</keyword>